<gene>
    <name evidence="2" type="ORF">RMAR1173_LOCUS12264</name>
</gene>
<evidence type="ECO:0000313" key="2">
    <source>
        <dbReference type="EMBL" id="CAD9692844.1"/>
    </source>
</evidence>
<dbReference type="GO" id="GO:0005868">
    <property type="term" value="C:cytoplasmic dynein complex"/>
    <property type="evidence" value="ECO:0007669"/>
    <property type="project" value="TreeGrafter"/>
</dbReference>
<name>A0A7S2S8M8_9STRA</name>
<dbReference type="InterPro" id="IPR005334">
    <property type="entry name" value="Tctex-1-like"/>
</dbReference>
<comment type="similarity">
    <text evidence="1">Belongs to the dynein light chain Tctex-type family.</text>
</comment>
<accession>A0A7S2S8M8</accession>
<dbReference type="GO" id="GO:0045505">
    <property type="term" value="F:dynein intermediate chain binding"/>
    <property type="evidence" value="ECO:0007669"/>
    <property type="project" value="TreeGrafter"/>
</dbReference>
<dbReference type="FunFam" id="3.30.1140.40:FF:000003">
    <property type="entry name" value="tctex1 domain-containing protein 2"/>
    <property type="match status" value="1"/>
</dbReference>
<evidence type="ECO:0008006" key="3">
    <source>
        <dbReference type="Google" id="ProtNLM"/>
    </source>
</evidence>
<dbReference type="PANTHER" id="PTHR21255">
    <property type="entry name" value="T-COMPLEX-ASSOCIATED-TESTIS-EXPRESSED 1/ DYNEIN LIGHT CHAIN"/>
    <property type="match status" value="1"/>
</dbReference>
<dbReference type="PANTHER" id="PTHR21255:SF7">
    <property type="entry name" value="DYNEIN LIGHT CHAIN TCTEX-TYPE PROTEIN 2B"/>
    <property type="match status" value="1"/>
</dbReference>
<dbReference type="GO" id="GO:0007018">
    <property type="term" value="P:microtubule-based movement"/>
    <property type="evidence" value="ECO:0007669"/>
    <property type="project" value="TreeGrafter"/>
</dbReference>
<dbReference type="CDD" id="cd21459">
    <property type="entry name" value="DLC-like_TCTEX1D2"/>
    <property type="match status" value="1"/>
</dbReference>
<dbReference type="Pfam" id="PF03645">
    <property type="entry name" value="Tctex-1"/>
    <property type="match status" value="1"/>
</dbReference>
<dbReference type="EMBL" id="HBHJ01018560">
    <property type="protein sequence ID" value="CAD9692844.1"/>
    <property type="molecule type" value="Transcribed_RNA"/>
</dbReference>
<dbReference type="Gene3D" id="3.30.1140.40">
    <property type="entry name" value="Tctex-1"/>
    <property type="match status" value="1"/>
</dbReference>
<dbReference type="GO" id="GO:0005737">
    <property type="term" value="C:cytoplasm"/>
    <property type="evidence" value="ECO:0007669"/>
    <property type="project" value="TreeGrafter"/>
</dbReference>
<evidence type="ECO:0000256" key="1">
    <source>
        <dbReference type="ARBA" id="ARBA00005361"/>
    </source>
</evidence>
<organism evidence="2">
    <name type="scientific">Rhizochromulina marina</name>
    <dbReference type="NCBI Taxonomy" id="1034831"/>
    <lineage>
        <taxon>Eukaryota</taxon>
        <taxon>Sar</taxon>
        <taxon>Stramenopiles</taxon>
        <taxon>Ochrophyta</taxon>
        <taxon>Dictyochophyceae</taxon>
        <taxon>Rhizochromulinales</taxon>
        <taxon>Rhizochromulina</taxon>
    </lineage>
</organism>
<sequence length="123" mass="14054">MSSAKANPTYQIRPAYKQRVSVAAMKTIIDTVMKEELEGKTYAVDQAQVQTKHISDEIRNRLKALDLPRYKFMVQVVLGEMRLEGVRMGCRTFWDAETDAHATSNYMNDSLFCVATAYGVYLY</sequence>
<dbReference type="AlphaFoldDB" id="A0A7S2S8M8"/>
<dbReference type="InterPro" id="IPR038586">
    <property type="entry name" value="Tctex-1-like_sf"/>
</dbReference>
<protein>
    <recommendedName>
        <fullName evidence="3">Dynein light chain</fullName>
    </recommendedName>
</protein>
<reference evidence="2" key="1">
    <citation type="submission" date="2021-01" db="EMBL/GenBank/DDBJ databases">
        <authorList>
            <person name="Corre E."/>
            <person name="Pelletier E."/>
            <person name="Niang G."/>
            <person name="Scheremetjew M."/>
            <person name="Finn R."/>
            <person name="Kale V."/>
            <person name="Holt S."/>
            <person name="Cochrane G."/>
            <person name="Meng A."/>
            <person name="Brown T."/>
            <person name="Cohen L."/>
        </authorList>
    </citation>
    <scope>NUCLEOTIDE SEQUENCE</scope>
    <source>
        <strain evidence="2">CCMP1243</strain>
    </source>
</reference>
<proteinExistence type="inferred from homology"/>